<keyword evidence="3" id="KW-1185">Reference proteome</keyword>
<dbReference type="Proteomes" id="UP000002051">
    <property type="component" value="Chromosome 4"/>
</dbReference>
<organism evidence="1 3">
    <name type="scientific">Medicago truncatula</name>
    <name type="common">Barrel medic</name>
    <name type="synonym">Medicago tribuloides</name>
    <dbReference type="NCBI Taxonomy" id="3880"/>
    <lineage>
        <taxon>Eukaryota</taxon>
        <taxon>Viridiplantae</taxon>
        <taxon>Streptophyta</taxon>
        <taxon>Embryophyta</taxon>
        <taxon>Tracheophyta</taxon>
        <taxon>Spermatophyta</taxon>
        <taxon>Magnoliopsida</taxon>
        <taxon>eudicotyledons</taxon>
        <taxon>Gunneridae</taxon>
        <taxon>Pentapetalae</taxon>
        <taxon>rosids</taxon>
        <taxon>fabids</taxon>
        <taxon>Fabales</taxon>
        <taxon>Fabaceae</taxon>
        <taxon>Papilionoideae</taxon>
        <taxon>50 kb inversion clade</taxon>
        <taxon>NPAAA clade</taxon>
        <taxon>Hologalegina</taxon>
        <taxon>IRL clade</taxon>
        <taxon>Trifolieae</taxon>
        <taxon>Medicago</taxon>
    </lineage>
</organism>
<name>A0A072UIE6_MEDTR</name>
<reference evidence="2" key="3">
    <citation type="submission" date="2015-04" db="UniProtKB">
        <authorList>
            <consortium name="EnsemblPlants"/>
        </authorList>
    </citation>
    <scope>IDENTIFICATION</scope>
    <source>
        <strain evidence="2">cv. Jemalong A17</strain>
    </source>
</reference>
<evidence type="ECO:0000313" key="1">
    <source>
        <dbReference type="EMBL" id="KEH29422.1"/>
    </source>
</evidence>
<dbReference type="HOGENOM" id="CLU_2362895_0_0_1"/>
<proteinExistence type="predicted"/>
<dbReference type="AlphaFoldDB" id="A0A072UIE6"/>
<evidence type="ECO:0000313" key="3">
    <source>
        <dbReference type="Proteomes" id="UP000002051"/>
    </source>
</evidence>
<sequence length="96" mass="10824">MTPKKLIALINIIIQKSHFDYWVLVWWTSEDEDGDDGGRDRVMIVSTGKRTMVVVVVEGRRKKGIMVILPLSSFIKGKVVISDVICLVIHVLSQSD</sequence>
<protein>
    <submittedName>
        <fullName evidence="1 2">Uncharacterized protein</fullName>
    </submittedName>
</protein>
<reference evidence="1 3" key="1">
    <citation type="journal article" date="2011" name="Nature">
        <title>The Medicago genome provides insight into the evolution of rhizobial symbioses.</title>
        <authorList>
            <person name="Young N.D."/>
            <person name="Debelle F."/>
            <person name="Oldroyd G.E."/>
            <person name="Geurts R."/>
            <person name="Cannon S.B."/>
            <person name="Udvardi M.K."/>
            <person name="Benedito V.A."/>
            <person name="Mayer K.F."/>
            <person name="Gouzy J."/>
            <person name="Schoof H."/>
            <person name="Van de Peer Y."/>
            <person name="Proost S."/>
            <person name="Cook D.R."/>
            <person name="Meyers B.C."/>
            <person name="Spannagl M."/>
            <person name="Cheung F."/>
            <person name="De Mita S."/>
            <person name="Krishnakumar V."/>
            <person name="Gundlach H."/>
            <person name="Zhou S."/>
            <person name="Mudge J."/>
            <person name="Bharti A.K."/>
            <person name="Murray J.D."/>
            <person name="Naoumkina M.A."/>
            <person name="Rosen B."/>
            <person name="Silverstein K.A."/>
            <person name="Tang H."/>
            <person name="Rombauts S."/>
            <person name="Zhao P.X."/>
            <person name="Zhou P."/>
            <person name="Barbe V."/>
            <person name="Bardou P."/>
            <person name="Bechner M."/>
            <person name="Bellec A."/>
            <person name="Berger A."/>
            <person name="Berges H."/>
            <person name="Bidwell S."/>
            <person name="Bisseling T."/>
            <person name="Choisne N."/>
            <person name="Couloux A."/>
            <person name="Denny R."/>
            <person name="Deshpande S."/>
            <person name="Dai X."/>
            <person name="Doyle J.J."/>
            <person name="Dudez A.M."/>
            <person name="Farmer A.D."/>
            <person name="Fouteau S."/>
            <person name="Franken C."/>
            <person name="Gibelin C."/>
            <person name="Gish J."/>
            <person name="Goldstein S."/>
            <person name="Gonzalez A.J."/>
            <person name="Green P.J."/>
            <person name="Hallab A."/>
            <person name="Hartog M."/>
            <person name="Hua A."/>
            <person name="Humphray S.J."/>
            <person name="Jeong D.H."/>
            <person name="Jing Y."/>
            <person name="Jocker A."/>
            <person name="Kenton S.M."/>
            <person name="Kim D.J."/>
            <person name="Klee K."/>
            <person name="Lai H."/>
            <person name="Lang C."/>
            <person name="Lin S."/>
            <person name="Macmil S.L."/>
            <person name="Magdelenat G."/>
            <person name="Matthews L."/>
            <person name="McCorrison J."/>
            <person name="Monaghan E.L."/>
            <person name="Mun J.H."/>
            <person name="Najar F.Z."/>
            <person name="Nicholson C."/>
            <person name="Noirot C."/>
            <person name="O'Bleness M."/>
            <person name="Paule C.R."/>
            <person name="Poulain J."/>
            <person name="Prion F."/>
            <person name="Qin B."/>
            <person name="Qu C."/>
            <person name="Retzel E.F."/>
            <person name="Riddle C."/>
            <person name="Sallet E."/>
            <person name="Samain S."/>
            <person name="Samson N."/>
            <person name="Sanders I."/>
            <person name="Saurat O."/>
            <person name="Scarpelli C."/>
            <person name="Schiex T."/>
            <person name="Segurens B."/>
            <person name="Severin A.J."/>
            <person name="Sherrier D.J."/>
            <person name="Shi R."/>
            <person name="Sims S."/>
            <person name="Singer S.R."/>
            <person name="Sinharoy S."/>
            <person name="Sterck L."/>
            <person name="Viollet A."/>
            <person name="Wang B.B."/>
            <person name="Wang K."/>
            <person name="Wang M."/>
            <person name="Wang X."/>
            <person name="Warfsmann J."/>
            <person name="Weissenbach J."/>
            <person name="White D.D."/>
            <person name="White J.D."/>
            <person name="Wiley G.B."/>
            <person name="Wincker P."/>
            <person name="Xing Y."/>
            <person name="Yang L."/>
            <person name="Yao Z."/>
            <person name="Ying F."/>
            <person name="Zhai J."/>
            <person name="Zhou L."/>
            <person name="Zuber A."/>
            <person name="Denarie J."/>
            <person name="Dixon R.A."/>
            <person name="May G.D."/>
            <person name="Schwartz D.C."/>
            <person name="Rogers J."/>
            <person name="Quetier F."/>
            <person name="Town C.D."/>
            <person name="Roe B.A."/>
        </authorList>
    </citation>
    <scope>NUCLEOTIDE SEQUENCE [LARGE SCALE GENOMIC DNA]</scope>
    <source>
        <strain evidence="1">A17</strain>
        <strain evidence="2 3">cv. Jemalong A17</strain>
    </source>
</reference>
<evidence type="ECO:0000313" key="2">
    <source>
        <dbReference type="EnsemblPlants" id="KEH29422"/>
    </source>
</evidence>
<dbReference type="EMBL" id="CM001220">
    <property type="protein sequence ID" value="KEH29422.1"/>
    <property type="molecule type" value="Genomic_DNA"/>
</dbReference>
<dbReference type="EnsemblPlants" id="KEH29422">
    <property type="protein sequence ID" value="KEH29422"/>
    <property type="gene ID" value="MTR_4g036580"/>
</dbReference>
<reference evidence="1 3" key="2">
    <citation type="journal article" date="2014" name="BMC Genomics">
        <title>An improved genome release (version Mt4.0) for the model legume Medicago truncatula.</title>
        <authorList>
            <person name="Tang H."/>
            <person name="Krishnakumar V."/>
            <person name="Bidwell S."/>
            <person name="Rosen B."/>
            <person name="Chan A."/>
            <person name="Zhou S."/>
            <person name="Gentzbittel L."/>
            <person name="Childs K.L."/>
            <person name="Yandell M."/>
            <person name="Gundlach H."/>
            <person name="Mayer K.F."/>
            <person name="Schwartz D.C."/>
            <person name="Town C.D."/>
        </authorList>
    </citation>
    <scope>GENOME REANNOTATION</scope>
    <source>
        <strain evidence="1">A17</strain>
        <strain evidence="2 3">cv. Jemalong A17</strain>
    </source>
</reference>
<gene>
    <name evidence="1" type="ordered locus">MTR_4g036580</name>
</gene>
<accession>A0A072UIE6</accession>